<dbReference type="AlphaFoldDB" id="A0A8K0D6K9"/>
<evidence type="ECO:0000259" key="4">
    <source>
        <dbReference type="Pfam" id="PF21789"/>
    </source>
</evidence>
<feature type="domain" description="Transposable element P transposase-like GTP-binding insertion" evidence="3">
    <location>
        <begin position="78"/>
        <end position="130"/>
    </location>
</feature>
<dbReference type="InterPro" id="IPR048366">
    <property type="entry name" value="TNP-like_GBD"/>
</dbReference>
<dbReference type="Pfam" id="PF21788">
    <property type="entry name" value="TNP-like_GBD"/>
    <property type="match status" value="2"/>
</dbReference>
<dbReference type="InterPro" id="IPR048365">
    <property type="entry name" value="TNP-like_RNaseH_N"/>
</dbReference>
<dbReference type="Proteomes" id="UP000801492">
    <property type="component" value="Unassembled WGS sequence"/>
</dbReference>
<dbReference type="InterPro" id="IPR048367">
    <property type="entry name" value="TNP-like_RNaseH_C"/>
</dbReference>
<comment type="caution">
    <text evidence="5">The sequence shown here is derived from an EMBL/GenBank/DDBJ whole genome shotgun (WGS) entry which is preliminary data.</text>
</comment>
<dbReference type="Pfam" id="PF21789">
    <property type="entry name" value="TNP-like_RNaseH_C"/>
    <property type="match status" value="1"/>
</dbReference>
<protein>
    <recommendedName>
        <fullName evidence="7">Transposase</fullName>
    </recommendedName>
</protein>
<evidence type="ECO:0000259" key="3">
    <source>
        <dbReference type="Pfam" id="PF21788"/>
    </source>
</evidence>
<dbReference type="EMBL" id="VTPC01002232">
    <property type="protein sequence ID" value="KAF2900368.1"/>
    <property type="molecule type" value="Genomic_DNA"/>
</dbReference>
<name>A0A8K0D6K9_IGNLU</name>
<keyword evidence="6" id="KW-1185">Reference proteome</keyword>
<proteinExistence type="predicted"/>
<feature type="domain" description="Transposable element P transposase-like GTP-binding insertion" evidence="3">
    <location>
        <begin position="583"/>
        <end position="655"/>
    </location>
</feature>
<feature type="non-terminal residue" evidence="5">
    <location>
        <position position="1"/>
    </location>
</feature>
<feature type="domain" description="Transposable element P transposase-like RNase H" evidence="2">
    <location>
        <begin position="406"/>
        <end position="534"/>
    </location>
</feature>
<feature type="domain" description="Transposable element P transposase-like RNase H C-terminal" evidence="4">
    <location>
        <begin position="244"/>
        <end position="274"/>
    </location>
</feature>
<evidence type="ECO:0008006" key="7">
    <source>
        <dbReference type="Google" id="ProtNLM"/>
    </source>
</evidence>
<evidence type="ECO:0000313" key="6">
    <source>
        <dbReference type="Proteomes" id="UP000801492"/>
    </source>
</evidence>
<feature type="compositionally biased region" description="Polar residues" evidence="1">
    <location>
        <begin position="8"/>
        <end position="19"/>
    </location>
</feature>
<accession>A0A8K0D6K9</accession>
<evidence type="ECO:0000256" key="1">
    <source>
        <dbReference type="SAM" id="MobiDB-lite"/>
    </source>
</evidence>
<sequence length="694" mass="77919">MKPKLPEQFNNTDQGPSDSKCTEPGSIPFASSSNICSLLSINNVDDSFNVDSNIITETTTDQTYCSSIDVCKNDSFLKMKVKVAAAELSHSMAAATETFVSSGDLPAEAIYTAEFVEIIDEWLDSLNGFGFDSSKEFYRALSENSPHLTFWSNIDGGVFYQSALSKALSNNTLHFTNGSALPGQEGFTQYILVADDAFPLSEYLMRPYPERGLTHEYRITLRSIIDIWNRLKQDGFKYLFSRSLNQEPLGNLFGLVRQHEERNTNPTCLQFVAALKTSVINNLSNIATNGSCENDNCSPQSNLTNFLEGCCDNSKNLDVVIDYKEFVPESTSNIEDNQATAYVAGYLLHKIAIPDCDASKKTFVRDEVTNKNIFVNFKELRNATTNLIYASEKAITTRFLQRIPIEVGLHKHILSFMSQISFEAMPLRKYCVLMSIHIWMCVKRNSVDIHGLEEFPEGKTKHICDKALVFMLRGINQRWKQPIAVYLVKSATKTLKLAKLIEEVVDAVHSLTAFKILATISDQGSSNISAVKYLSNKSNFSPEDCIYTINVADIYHIFDTPRLLKYKMLYEKDGMTPDDKVCPKLSEYHINPMGVQKMKVAFAAQVFSNTVYAALSLLQSFGCMDSSSGTTAFVHFMDQLFDSLNSRCRAYKPLTKPLSESSEKSYLNFWAEAKRRFLGLKFVKDGKPVAQPLL</sequence>
<feature type="region of interest" description="Disordered" evidence="1">
    <location>
        <begin position="1"/>
        <end position="24"/>
    </location>
</feature>
<reference evidence="5" key="1">
    <citation type="submission" date="2019-08" db="EMBL/GenBank/DDBJ databases">
        <title>The genome of the North American firefly Photinus pyralis.</title>
        <authorList>
            <consortium name="Photinus pyralis genome working group"/>
            <person name="Fallon T.R."/>
            <person name="Sander Lower S.E."/>
            <person name="Weng J.-K."/>
        </authorList>
    </citation>
    <scope>NUCLEOTIDE SEQUENCE</scope>
    <source>
        <strain evidence="5">TRF0915ILg1</strain>
        <tissue evidence="5">Whole body</tissue>
    </source>
</reference>
<gene>
    <name evidence="5" type="ORF">ILUMI_05816</name>
</gene>
<evidence type="ECO:0000313" key="5">
    <source>
        <dbReference type="EMBL" id="KAF2900368.1"/>
    </source>
</evidence>
<dbReference type="OrthoDB" id="7440550at2759"/>
<dbReference type="Pfam" id="PF21787">
    <property type="entry name" value="TNP-like_RNaseH_N"/>
    <property type="match status" value="1"/>
</dbReference>
<evidence type="ECO:0000259" key="2">
    <source>
        <dbReference type="Pfam" id="PF21787"/>
    </source>
</evidence>
<organism evidence="5 6">
    <name type="scientific">Ignelater luminosus</name>
    <name type="common">Cucubano</name>
    <name type="synonym">Pyrophorus luminosus</name>
    <dbReference type="NCBI Taxonomy" id="2038154"/>
    <lineage>
        <taxon>Eukaryota</taxon>
        <taxon>Metazoa</taxon>
        <taxon>Ecdysozoa</taxon>
        <taxon>Arthropoda</taxon>
        <taxon>Hexapoda</taxon>
        <taxon>Insecta</taxon>
        <taxon>Pterygota</taxon>
        <taxon>Neoptera</taxon>
        <taxon>Endopterygota</taxon>
        <taxon>Coleoptera</taxon>
        <taxon>Polyphaga</taxon>
        <taxon>Elateriformia</taxon>
        <taxon>Elateroidea</taxon>
        <taxon>Elateridae</taxon>
        <taxon>Agrypninae</taxon>
        <taxon>Pyrophorini</taxon>
        <taxon>Ignelater</taxon>
    </lineage>
</organism>